<reference evidence="3 4" key="1">
    <citation type="journal article" date="2018" name="Nat. Genet.">
        <title>The Rosa genome provides new insights in the design of modern roses.</title>
        <authorList>
            <person name="Bendahmane M."/>
        </authorList>
    </citation>
    <scope>NUCLEOTIDE SEQUENCE [LARGE SCALE GENOMIC DNA]</scope>
    <source>
        <strain evidence="4">cv. Old Blush</strain>
    </source>
</reference>
<sequence>MVNIEESSTSFTHPIFLSFRGDTRNHFTGHLCRALRQKGIITFMDDQLRRGEELLTALLQEIEQLRISIIIFSENYESSKWCLDELVKIFDCKKSNQQMVQQVFYKVDPLDIRNHIGIFGEGLANLECKFKDNLEKV</sequence>
<dbReference type="PANTHER" id="PTHR32009">
    <property type="entry name" value="TMV RESISTANCE PROTEIN N-LIKE"/>
    <property type="match status" value="1"/>
</dbReference>
<dbReference type="SUPFAM" id="SSF52200">
    <property type="entry name" value="Toll/Interleukin receptor TIR domain"/>
    <property type="match status" value="1"/>
</dbReference>
<dbReference type="Gene3D" id="3.40.50.10140">
    <property type="entry name" value="Toll/interleukin-1 receptor homology (TIR) domain"/>
    <property type="match status" value="1"/>
</dbReference>
<dbReference type="InterPro" id="IPR035897">
    <property type="entry name" value="Toll_tir_struct_dom_sf"/>
</dbReference>
<evidence type="ECO:0000256" key="1">
    <source>
        <dbReference type="ARBA" id="ARBA00023027"/>
    </source>
</evidence>
<dbReference type="Proteomes" id="UP000238479">
    <property type="component" value="Chromosome 4"/>
</dbReference>
<dbReference type="Pfam" id="PF01582">
    <property type="entry name" value="TIR"/>
    <property type="match status" value="1"/>
</dbReference>
<dbReference type="PROSITE" id="PS50104">
    <property type="entry name" value="TIR"/>
    <property type="match status" value="1"/>
</dbReference>
<organism evidence="3 4">
    <name type="scientific">Rosa chinensis</name>
    <name type="common">China rose</name>
    <dbReference type="NCBI Taxonomy" id="74649"/>
    <lineage>
        <taxon>Eukaryota</taxon>
        <taxon>Viridiplantae</taxon>
        <taxon>Streptophyta</taxon>
        <taxon>Embryophyta</taxon>
        <taxon>Tracheophyta</taxon>
        <taxon>Spermatophyta</taxon>
        <taxon>Magnoliopsida</taxon>
        <taxon>eudicotyledons</taxon>
        <taxon>Gunneridae</taxon>
        <taxon>Pentapetalae</taxon>
        <taxon>rosids</taxon>
        <taxon>fabids</taxon>
        <taxon>Rosales</taxon>
        <taxon>Rosaceae</taxon>
        <taxon>Rosoideae</taxon>
        <taxon>Rosoideae incertae sedis</taxon>
        <taxon>Rosa</taxon>
    </lineage>
</organism>
<keyword evidence="4" id="KW-1185">Reference proteome</keyword>
<comment type="caution">
    <text evidence="3">The sequence shown here is derived from an EMBL/GenBank/DDBJ whole genome shotgun (WGS) entry which is preliminary data.</text>
</comment>
<dbReference type="InterPro" id="IPR000157">
    <property type="entry name" value="TIR_dom"/>
</dbReference>
<proteinExistence type="predicted"/>
<dbReference type="STRING" id="74649.A0A2P6QW89"/>
<keyword evidence="1" id="KW-0520">NAD</keyword>
<gene>
    <name evidence="3" type="ORF">RchiOBHm_Chr4g0413941</name>
</gene>
<dbReference type="GO" id="GO:0007165">
    <property type="term" value="P:signal transduction"/>
    <property type="evidence" value="ECO:0007669"/>
    <property type="project" value="InterPro"/>
</dbReference>
<dbReference type="AlphaFoldDB" id="A0A2P6QW89"/>
<dbReference type="Gramene" id="PRQ38440">
    <property type="protein sequence ID" value="PRQ38440"/>
    <property type="gene ID" value="RchiOBHm_Chr4g0413941"/>
</dbReference>
<accession>A0A2P6QW89</accession>
<dbReference type="SMART" id="SM00255">
    <property type="entry name" value="TIR"/>
    <property type="match status" value="1"/>
</dbReference>
<protein>
    <submittedName>
        <fullName evidence="3">Putative TIR domain-containing protein</fullName>
    </submittedName>
</protein>
<dbReference type="PANTHER" id="PTHR32009:SF155">
    <property type="entry name" value="DISEASE RESISTANCE PROTEIN (TIR-NBS-LRR CLASS)"/>
    <property type="match status" value="1"/>
</dbReference>
<evidence type="ECO:0000259" key="2">
    <source>
        <dbReference type="PROSITE" id="PS50104"/>
    </source>
</evidence>
<name>A0A2P6QW89_ROSCH</name>
<dbReference type="EMBL" id="PDCK01000042">
    <property type="protein sequence ID" value="PRQ38440.1"/>
    <property type="molecule type" value="Genomic_DNA"/>
</dbReference>
<dbReference type="OMA" id="MQMITIN"/>
<feature type="domain" description="TIR" evidence="2">
    <location>
        <begin position="11"/>
        <end position="137"/>
    </location>
</feature>
<evidence type="ECO:0000313" key="4">
    <source>
        <dbReference type="Proteomes" id="UP000238479"/>
    </source>
</evidence>
<evidence type="ECO:0000313" key="3">
    <source>
        <dbReference type="EMBL" id="PRQ38440.1"/>
    </source>
</evidence>